<dbReference type="Proteomes" id="UP000799750">
    <property type="component" value="Unassembled WGS sequence"/>
</dbReference>
<evidence type="ECO:0000313" key="3">
    <source>
        <dbReference type="Proteomes" id="UP000799750"/>
    </source>
</evidence>
<gene>
    <name evidence="2" type="ORF">BU16DRAFT_565713</name>
</gene>
<evidence type="ECO:0000313" key="2">
    <source>
        <dbReference type="EMBL" id="KAF2490778.1"/>
    </source>
</evidence>
<feature type="region of interest" description="Disordered" evidence="1">
    <location>
        <begin position="26"/>
        <end position="49"/>
    </location>
</feature>
<keyword evidence="3" id="KW-1185">Reference proteome</keyword>
<reference evidence="2" key="1">
    <citation type="journal article" date="2020" name="Stud. Mycol.">
        <title>101 Dothideomycetes genomes: a test case for predicting lifestyles and emergence of pathogens.</title>
        <authorList>
            <person name="Haridas S."/>
            <person name="Albert R."/>
            <person name="Binder M."/>
            <person name="Bloem J."/>
            <person name="Labutti K."/>
            <person name="Salamov A."/>
            <person name="Andreopoulos B."/>
            <person name="Baker S."/>
            <person name="Barry K."/>
            <person name="Bills G."/>
            <person name="Bluhm B."/>
            <person name="Cannon C."/>
            <person name="Castanera R."/>
            <person name="Culley D."/>
            <person name="Daum C."/>
            <person name="Ezra D."/>
            <person name="Gonzalez J."/>
            <person name="Henrissat B."/>
            <person name="Kuo A."/>
            <person name="Liang C."/>
            <person name="Lipzen A."/>
            <person name="Lutzoni F."/>
            <person name="Magnuson J."/>
            <person name="Mondo S."/>
            <person name="Nolan M."/>
            <person name="Ohm R."/>
            <person name="Pangilinan J."/>
            <person name="Park H.-J."/>
            <person name="Ramirez L."/>
            <person name="Alfaro M."/>
            <person name="Sun H."/>
            <person name="Tritt A."/>
            <person name="Yoshinaga Y."/>
            <person name="Zwiers L.-H."/>
            <person name="Turgeon B."/>
            <person name="Goodwin S."/>
            <person name="Spatafora J."/>
            <person name="Crous P."/>
            <person name="Grigoriev I."/>
        </authorList>
    </citation>
    <scope>NUCLEOTIDE SEQUENCE</scope>
    <source>
        <strain evidence="2">CBS 269.34</strain>
    </source>
</reference>
<proteinExistence type="predicted"/>
<dbReference type="AlphaFoldDB" id="A0A6A6QEG3"/>
<evidence type="ECO:0000256" key="1">
    <source>
        <dbReference type="SAM" id="MobiDB-lite"/>
    </source>
</evidence>
<sequence length="155" mass="17149">MWMQLSAHRQRQHVPGGHTLREAVRGAGDDASHAAGWPSPTASRAALQRGQPASRLLLRQPRQARQALFHLEYTVGSRTPRLQLDHPTAAGWTSLDLKSRVLRLHFGLWGSPECLAPTSHALSRAGAYACDLLVARRSREAVQRRADSLQRVEIA</sequence>
<accession>A0A6A6QEG3</accession>
<protein>
    <submittedName>
        <fullName evidence="2">Uncharacterized protein</fullName>
    </submittedName>
</protein>
<dbReference type="EMBL" id="MU004196">
    <property type="protein sequence ID" value="KAF2490778.1"/>
    <property type="molecule type" value="Genomic_DNA"/>
</dbReference>
<organism evidence="2 3">
    <name type="scientific">Lophium mytilinum</name>
    <dbReference type="NCBI Taxonomy" id="390894"/>
    <lineage>
        <taxon>Eukaryota</taxon>
        <taxon>Fungi</taxon>
        <taxon>Dikarya</taxon>
        <taxon>Ascomycota</taxon>
        <taxon>Pezizomycotina</taxon>
        <taxon>Dothideomycetes</taxon>
        <taxon>Pleosporomycetidae</taxon>
        <taxon>Mytilinidiales</taxon>
        <taxon>Mytilinidiaceae</taxon>
        <taxon>Lophium</taxon>
    </lineage>
</organism>
<name>A0A6A6QEG3_9PEZI</name>